<sequence length="163" mass="18220">MGKYEEGPSCSALPYRPPLSHLPVVLTCVRILTFFSLPVSTYRGVLFVLTCSYLAPILFVLTFFQLPQGTYLYLVTAESSSHLPLRSCSCLPFSSYLSVLTCIYLPRSPLRTYLFLLTSESSSYLPVSAYSGSLQTYLFLLTCGPIRTYLFPLTLFTVAIVTF</sequence>
<dbReference type="Proteomes" id="UP000030764">
    <property type="component" value="Unassembled WGS sequence"/>
</dbReference>
<dbReference type="EMBL" id="KL363251">
    <property type="protein sequence ID" value="KFD50583.1"/>
    <property type="molecule type" value="Genomic_DNA"/>
</dbReference>
<accession>A0A085M037</accession>
<feature type="transmembrane region" description="Helical" evidence="1">
    <location>
        <begin position="137"/>
        <end position="161"/>
    </location>
</feature>
<feature type="transmembrane region" description="Helical" evidence="1">
    <location>
        <begin position="44"/>
        <end position="64"/>
    </location>
</feature>
<evidence type="ECO:0000256" key="1">
    <source>
        <dbReference type="SAM" id="Phobius"/>
    </source>
</evidence>
<evidence type="ECO:0000313" key="2">
    <source>
        <dbReference type="EMBL" id="KFD50583.1"/>
    </source>
</evidence>
<organism evidence="2 3">
    <name type="scientific">Trichuris suis</name>
    <name type="common">pig whipworm</name>
    <dbReference type="NCBI Taxonomy" id="68888"/>
    <lineage>
        <taxon>Eukaryota</taxon>
        <taxon>Metazoa</taxon>
        <taxon>Ecdysozoa</taxon>
        <taxon>Nematoda</taxon>
        <taxon>Enoplea</taxon>
        <taxon>Dorylaimia</taxon>
        <taxon>Trichinellida</taxon>
        <taxon>Trichuridae</taxon>
        <taxon>Trichuris</taxon>
    </lineage>
</organism>
<proteinExistence type="predicted"/>
<keyword evidence="1" id="KW-0812">Transmembrane</keyword>
<dbReference type="AlphaFoldDB" id="A0A085M037"/>
<keyword evidence="1" id="KW-0472">Membrane</keyword>
<gene>
    <name evidence="2" type="ORF">M513_08532</name>
</gene>
<feature type="transmembrane region" description="Helical" evidence="1">
    <location>
        <begin position="20"/>
        <end position="37"/>
    </location>
</feature>
<keyword evidence="1" id="KW-1133">Transmembrane helix</keyword>
<reference evidence="2 3" key="1">
    <citation type="journal article" date="2014" name="Nat. Genet.">
        <title>Genome and transcriptome of the porcine whipworm Trichuris suis.</title>
        <authorList>
            <person name="Jex A.R."/>
            <person name="Nejsum P."/>
            <person name="Schwarz E.M."/>
            <person name="Hu L."/>
            <person name="Young N.D."/>
            <person name="Hall R.S."/>
            <person name="Korhonen P.K."/>
            <person name="Liao S."/>
            <person name="Thamsborg S."/>
            <person name="Xia J."/>
            <person name="Xu P."/>
            <person name="Wang S."/>
            <person name="Scheerlinck J.P."/>
            <person name="Hofmann A."/>
            <person name="Sternberg P.W."/>
            <person name="Wang J."/>
            <person name="Gasser R.B."/>
        </authorList>
    </citation>
    <scope>NUCLEOTIDE SEQUENCE [LARGE SCALE GENOMIC DNA]</scope>
    <source>
        <strain evidence="2">DCEP-RM93M</strain>
    </source>
</reference>
<name>A0A085M037_9BILA</name>
<evidence type="ECO:0000313" key="3">
    <source>
        <dbReference type="Proteomes" id="UP000030764"/>
    </source>
</evidence>
<protein>
    <submittedName>
        <fullName evidence="2">Uncharacterized protein</fullName>
    </submittedName>
</protein>
<keyword evidence="3" id="KW-1185">Reference proteome</keyword>